<proteinExistence type="predicted"/>
<protein>
    <submittedName>
        <fullName evidence="1">Uncharacterized protein</fullName>
    </submittedName>
</protein>
<dbReference type="EMBL" id="GBRH01236879">
    <property type="protein sequence ID" value="JAD61016.1"/>
    <property type="molecule type" value="Transcribed_RNA"/>
</dbReference>
<reference evidence="1" key="1">
    <citation type="submission" date="2014-09" db="EMBL/GenBank/DDBJ databases">
        <authorList>
            <person name="Magalhaes I.L.F."/>
            <person name="Oliveira U."/>
            <person name="Santos F.R."/>
            <person name="Vidigal T.H.D.A."/>
            <person name="Brescovit A.D."/>
            <person name="Santos A.J."/>
        </authorList>
    </citation>
    <scope>NUCLEOTIDE SEQUENCE</scope>
    <source>
        <tissue evidence="1">Shoot tissue taken approximately 20 cm above the soil surface</tissue>
    </source>
</reference>
<sequence length="37" mass="4343">MYIILSTSSIEFHLYSYKFKIQGNLALGKQRPEQSNH</sequence>
<organism evidence="1">
    <name type="scientific">Arundo donax</name>
    <name type="common">Giant reed</name>
    <name type="synonym">Donax arundinaceus</name>
    <dbReference type="NCBI Taxonomy" id="35708"/>
    <lineage>
        <taxon>Eukaryota</taxon>
        <taxon>Viridiplantae</taxon>
        <taxon>Streptophyta</taxon>
        <taxon>Embryophyta</taxon>
        <taxon>Tracheophyta</taxon>
        <taxon>Spermatophyta</taxon>
        <taxon>Magnoliopsida</taxon>
        <taxon>Liliopsida</taxon>
        <taxon>Poales</taxon>
        <taxon>Poaceae</taxon>
        <taxon>PACMAD clade</taxon>
        <taxon>Arundinoideae</taxon>
        <taxon>Arundineae</taxon>
        <taxon>Arundo</taxon>
    </lineage>
</organism>
<name>A0A0A9BCF8_ARUDO</name>
<reference evidence="1" key="2">
    <citation type="journal article" date="2015" name="Data Brief">
        <title>Shoot transcriptome of the giant reed, Arundo donax.</title>
        <authorList>
            <person name="Barrero R.A."/>
            <person name="Guerrero F.D."/>
            <person name="Moolhuijzen P."/>
            <person name="Goolsby J.A."/>
            <person name="Tidwell J."/>
            <person name="Bellgard S.E."/>
            <person name="Bellgard M.I."/>
        </authorList>
    </citation>
    <scope>NUCLEOTIDE SEQUENCE</scope>
    <source>
        <tissue evidence="1">Shoot tissue taken approximately 20 cm above the soil surface</tissue>
    </source>
</reference>
<dbReference type="AlphaFoldDB" id="A0A0A9BCF8"/>
<accession>A0A0A9BCF8</accession>
<evidence type="ECO:0000313" key="1">
    <source>
        <dbReference type="EMBL" id="JAD61016.1"/>
    </source>
</evidence>